<keyword evidence="2" id="KW-0808">Transferase</keyword>
<dbReference type="OrthoDB" id="8457229at2"/>
<keyword evidence="3" id="KW-1185">Reference proteome</keyword>
<keyword evidence="1" id="KW-0472">Membrane</keyword>
<name>A0A2T0RZ50_9RHOB</name>
<accession>A0A2T0RZ50</accession>
<dbReference type="GO" id="GO:0016740">
    <property type="term" value="F:transferase activity"/>
    <property type="evidence" value="ECO:0007669"/>
    <property type="project" value="UniProtKB-KW"/>
</dbReference>
<proteinExistence type="predicted"/>
<feature type="transmembrane region" description="Helical" evidence="1">
    <location>
        <begin position="340"/>
        <end position="357"/>
    </location>
</feature>
<feature type="transmembrane region" description="Helical" evidence="1">
    <location>
        <begin position="21"/>
        <end position="49"/>
    </location>
</feature>
<dbReference type="RefSeq" id="WP_106203215.1">
    <property type="nucleotide sequence ID" value="NZ_PVTD01000001.1"/>
</dbReference>
<protein>
    <submittedName>
        <fullName evidence="2">4-amino-4-deoxy-L-arabinose transferase-like glycosyltransferase</fullName>
    </submittedName>
</protein>
<evidence type="ECO:0000256" key="1">
    <source>
        <dbReference type="SAM" id="Phobius"/>
    </source>
</evidence>
<keyword evidence="1" id="KW-1133">Transmembrane helix</keyword>
<feature type="transmembrane region" description="Helical" evidence="1">
    <location>
        <begin position="221"/>
        <end position="244"/>
    </location>
</feature>
<feature type="transmembrane region" description="Helical" evidence="1">
    <location>
        <begin position="149"/>
        <end position="168"/>
    </location>
</feature>
<gene>
    <name evidence="2" type="ORF">CLV78_101551</name>
</gene>
<feature type="transmembrane region" description="Helical" evidence="1">
    <location>
        <begin position="309"/>
        <end position="328"/>
    </location>
</feature>
<sequence>METGRISGAGHGARRRRSAWVLPLLGANAALLLVLVLQPMPVMLGHFIYDDMFYYLRVAQHIAAGEGSTFDGTAPTNGYHPAWMAISALLALGLSGDGLVRALLLVGAALQIVQGAMLHRLLSRYTRPWVALSHTGFYLFNWRTISANLCGLETPLAVVTVLLVLSLLDRRQQCLGTPAQAAGLGALLGLCVLARMDLLLFSGLVLVWAWSTAILRDGAGAVRATALATVAGLVALAVIAPWIWASLSISGVPLPNSRVAVDLLATVQLDPNESGSLAADVKRQVAWALHLLPDLANFLGLWPSSGPSTMLSILPSVLAAAAVATILVATVRAGRSAPPIAILCVIFVVAHMGYYLIEHRMILRYVLPSLAGFVFLVGLAMERALTAPDAPRRRRRVMQRGLAVLFAVALVSGLDGWRKGHGATRYHAFHPLTLEAATWVSGAHPGAIVGAWNAGILSHFADAVVVNLDGVINDDALAAMQSRDIDAYIQSRGISLLVDVPGQISLNLGRFGGGGEAGPEVARFGREDGREVVVREAQPPS</sequence>
<feature type="transmembrane region" description="Helical" evidence="1">
    <location>
        <begin position="363"/>
        <end position="385"/>
    </location>
</feature>
<keyword evidence="1" id="KW-0812">Transmembrane</keyword>
<evidence type="ECO:0000313" key="2">
    <source>
        <dbReference type="EMBL" id="PRY26455.1"/>
    </source>
</evidence>
<dbReference type="EMBL" id="PVTD01000001">
    <property type="protein sequence ID" value="PRY26455.1"/>
    <property type="molecule type" value="Genomic_DNA"/>
</dbReference>
<reference evidence="2 3" key="1">
    <citation type="submission" date="2018-03" db="EMBL/GenBank/DDBJ databases">
        <title>Genomic Encyclopedia of Archaeal and Bacterial Type Strains, Phase II (KMG-II): from individual species to whole genera.</title>
        <authorList>
            <person name="Goeker M."/>
        </authorList>
    </citation>
    <scope>NUCLEOTIDE SEQUENCE [LARGE SCALE GENOMIC DNA]</scope>
    <source>
        <strain evidence="2 3">DSM 29328</strain>
    </source>
</reference>
<comment type="caution">
    <text evidence="2">The sequence shown here is derived from an EMBL/GenBank/DDBJ whole genome shotgun (WGS) entry which is preliminary data.</text>
</comment>
<feature type="transmembrane region" description="Helical" evidence="1">
    <location>
        <begin position="397"/>
        <end position="417"/>
    </location>
</feature>
<evidence type="ECO:0000313" key="3">
    <source>
        <dbReference type="Proteomes" id="UP000239480"/>
    </source>
</evidence>
<dbReference type="AlphaFoldDB" id="A0A2T0RZ50"/>
<organism evidence="2 3">
    <name type="scientific">Aliiruegeria haliotis</name>
    <dbReference type="NCBI Taxonomy" id="1280846"/>
    <lineage>
        <taxon>Bacteria</taxon>
        <taxon>Pseudomonadati</taxon>
        <taxon>Pseudomonadota</taxon>
        <taxon>Alphaproteobacteria</taxon>
        <taxon>Rhodobacterales</taxon>
        <taxon>Roseobacteraceae</taxon>
        <taxon>Aliiruegeria</taxon>
    </lineage>
</organism>
<feature type="transmembrane region" description="Helical" evidence="1">
    <location>
        <begin position="180"/>
        <end position="209"/>
    </location>
</feature>
<dbReference type="Proteomes" id="UP000239480">
    <property type="component" value="Unassembled WGS sequence"/>
</dbReference>